<dbReference type="PRINTS" id="PR00722">
    <property type="entry name" value="CHYMOTRYPSIN"/>
</dbReference>
<feature type="domain" description="Peptidase S1" evidence="3">
    <location>
        <begin position="117"/>
        <end position="342"/>
    </location>
</feature>
<dbReference type="InterPro" id="IPR001254">
    <property type="entry name" value="Trypsin_dom"/>
</dbReference>
<gene>
    <name evidence="4" type="ORF">TMSB3V08_LOCUS11464</name>
</gene>
<dbReference type="EMBL" id="OB798298">
    <property type="protein sequence ID" value="CAD7434814.1"/>
    <property type="molecule type" value="Genomic_DNA"/>
</dbReference>
<dbReference type="Pfam" id="PF00089">
    <property type="entry name" value="Trypsin"/>
    <property type="match status" value="1"/>
</dbReference>
<organism evidence="4">
    <name type="scientific">Timema monikensis</name>
    <dbReference type="NCBI Taxonomy" id="170555"/>
    <lineage>
        <taxon>Eukaryota</taxon>
        <taxon>Metazoa</taxon>
        <taxon>Ecdysozoa</taxon>
        <taxon>Arthropoda</taxon>
        <taxon>Hexapoda</taxon>
        <taxon>Insecta</taxon>
        <taxon>Pterygota</taxon>
        <taxon>Neoptera</taxon>
        <taxon>Polyneoptera</taxon>
        <taxon>Phasmatodea</taxon>
        <taxon>Timematodea</taxon>
        <taxon>Timematoidea</taxon>
        <taxon>Timematidae</taxon>
        <taxon>Timema</taxon>
    </lineage>
</organism>
<keyword evidence="2" id="KW-1133">Transmembrane helix</keyword>
<dbReference type="FunFam" id="2.40.10.10:FF:000068">
    <property type="entry name" value="transmembrane protease serine 2"/>
    <property type="match status" value="1"/>
</dbReference>
<reference evidence="4" key="1">
    <citation type="submission" date="2020-11" db="EMBL/GenBank/DDBJ databases">
        <authorList>
            <person name="Tran Van P."/>
        </authorList>
    </citation>
    <scope>NUCLEOTIDE SEQUENCE</scope>
</reference>
<dbReference type="PROSITE" id="PS50240">
    <property type="entry name" value="TRYPSIN_DOM"/>
    <property type="match status" value="1"/>
</dbReference>
<evidence type="ECO:0000259" key="3">
    <source>
        <dbReference type="PROSITE" id="PS50240"/>
    </source>
</evidence>
<dbReference type="AlphaFoldDB" id="A0A7R9EIW1"/>
<dbReference type="SUPFAM" id="SSF50494">
    <property type="entry name" value="Trypsin-like serine proteases"/>
    <property type="match status" value="1"/>
</dbReference>
<dbReference type="PANTHER" id="PTHR24252">
    <property type="entry name" value="ACROSIN-RELATED"/>
    <property type="match status" value="1"/>
</dbReference>
<sequence length="343" mass="36167">MSSACVSFGLIRYSLTDEGASLVKLVFCGLWLGVNWFSSVVAMASAFSELLFFRVLNVVCLRKCVFQCCFGRGLASPCVLGLFYTSGSGLPSARMADNLSGSQARTRAPRVSLGSRIIGGNTATIENFPYQLSLQLRTINFHICGASIIGHSWAISAVQCTRGYMPTLLGLRAGSSLQQSGGFVHSVAQLIEHPLYDDFTNENDIALLRVNEPFVFGVGVQPVPLAAAGSEVSAGTYAVAAGWGETVNDGGFVSQLRQVSLPVVSSVLCNQAYWGAITSNMICAGYLEGGVASCQGDVGGALVVGGVQVGVLSWGERCALEGYPGVSTKISHYRGWIQMNTGV</sequence>
<dbReference type="InterPro" id="IPR001314">
    <property type="entry name" value="Peptidase_S1A"/>
</dbReference>
<dbReference type="GO" id="GO:0006508">
    <property type="term" value="P:proteolysis"/>
    <property type="evidence" value="ECO:0007669"/>
    <property type="project" value="InterPro"/>
</dbReference>
<evidence type="ECO:0000256" key="2">
    <source>
        <dbReference type="SAM" id="Phobius"/>
    </source>
</evidence>
<accession>A0A7R9EIW1</accession>
<dbReference type="Gene3D" id="2.40.10.10">
    <property type="entry name" value="Trypsin-like serine proteases"/>
    <property type="match status" value="1"/>
</dbReference>
<dbReference type="PANTHER" id="PTHR24252:SF7">
    <property type="entry name" value="HYALIN"/>
    <property type="match status" value="1"/>
</dbReference>
<feature type="transmembrane region" description="Helical" evidence="2">
    <location>
        <begin position="32"/>
        <end position="53"/>
    </location>
</feature>
<keyword evidence="2" id="KW-0472">Membrane</keyword>
<dbReference type="CDD" id="cd00190">
    <property type="entry name" value="Tryp_SPc"/>
    <property type="match status" value="1"/>
</dbReference>
<dbReference type="InterPro" id="IPR009003">
    <property type="entry name" value="Peptidase_S1_PA"/>
</dbReference>
<keyword evidence="2" id="KW-0812">Transmembrane</keyword>
<evidence type="ECO:0000256" key="1">
    <source>
        <dbReference type="ARBA" id="ARBA00023157"/>
    </source>
</evidence>
<keyword evidence="1" id="KW-1015">Disulfide bond</keyword>
<evidence type="ECO:0000313" key="4">
    <source>
        <dbReference type="EMBL" id="CAD7434814.1"/>
    </source>
</evidence>
<dbReference type="InterPro" id="IPR043504">
    <property type="entry name" value="Peptidase_S1_PA_chymotrypsin"/>
</dbReference>
<name>A0A7R9EIW1_9NEOP</name>
<dbReference type="GO" id="GO:0004252">
    <property type="term" value="F:serine-type endopeptidase activity"/>
    <property type="evidence" value="ECO:0007669"/>
    <property type="project" value="InterPro"/>
</dbReference>
<proteinExistence type="predicted"/>
<protein>
    <recommendedName>
        <fullName evidence="3">Peptidase S1 domain-containing protein</fullName>
    </recommendedName>
</protein>
<dbReference type="SMART" id="SM00020">
    <property type="entry name" value="Tryp_SPc"/>
    <property type="match status" value="1"/>
</dbReference>